<comment type="caution">
    <text evidence="2">The sequence shown here is derived from an EMBL/GenBank/DDBJ whole genome shotgun (WGS) entry which is preliminary data.</text>
</comment>
<dbReference type="AlphaFoldDB" id="J9F665"/>
<dbReference type="EMBL" id="AMCI01008867">
    <property type="protein sequence ID" value="EJW90381.1"/>
    <property type="molecule type" value="Genomic_DNA"/>
</dbReference>
<protein>
    <submittedName>
        <fullName evidence="2">Uncharacterized protein</fullName>
    </submittedName>
</protein>
<name>J9F665_9ZZZZ</name>
<sequence>MLFSHGIMLSFSLFCSNFDFFSLYGLTAFAVFPVSSRIF</sequence>
<evidence type="ECO:0000256" key="1">
    <source>
        <dbReference type="SAM" id="Phobius"/>
    </source>
</evidence>
<evidence type="ECO:0000313" key="2">
    <source>
        <dbReference type="EMBL" id="EJW90381.1"/>
    </source>
</evidence>
<feature type="transmembrane region" description="Helical" evidence="1">
    <location>
        <begin position="6"/>
        <end position="32"/>
    </location>
</feature>
<gene>
    <name evidence="2" type="ORF">EVA_21512</name>
</gene>
<keyword evidence="1" id="KW-1133">Transmembrane helix</keyword>
<proteinExistence type="predicted"/>
<reference evidence="2" key="1">
    <citation type="journal article" date="2012" name="PLoS ONE">
        <title>Gene sets for utilization of primary and secondary nutrition supplies in the distal gut of endangered iberian lynx.</title>
        <authorList>
            <person name="Alcaide M."/>
            <person name="Messina E."/>
            <person name="Richter M."/>
            <person name="Bargiela R."/>
            <person name="Peplies J."/>
            <person name="Huws S.A."/>
            <person name="Newbold C.J."/>
            <person name="Golyshin P.N."/>
            <person name="Simon M.A."/>
            <person name="Lopez G."/>
            <person name="Yakimov M.M."/>
            <person name="Ferrer M."/>
        </authorList>
    </citation>
    <scope>NUCLEOTIDE SEQUENCE</scope>
</reference>
<accession>J9F665</accession>
<keyword evidence="1" id="KW-0812">Transmembrane</keyword>
<organism evidence="2">
    <name type="scientific">gut metagenome</name>
    <dbReference type="NCBI Taxonomy" id="749906"/>
    <lineage>
        <taxon>unclassified sequences</taxon>
        <taxon>metagenomes</taxon>
        <taxon>organismal metagenomes</taxon>
    </lineage>
</organism>
<keyword evidence="1" id="KW-0472">Membrane</keyword>